<protein>
    <submittedName>
        <fullName evidence="1">(R)-2-hydroxyglutaryl-CoA dehydratase subunit alpha</fullName>
        <ecNumber evidence="1">4.2.1.-</ecNumber>
    </submittedName>
</protein>
<dbReference type="AlphaFoldDB" id="A0A2X1X880"/>
<evidence type="ECO:0000313" key="2">
    <source>
        <dbReference type="Proteomes" id="UP000250070"/>
    </source>
</evidence>
<accession>A0A2X1X880</accession>
<keyword evidence="1" id="KW-0456">Lyase</keyword>
<reference evidence="1 2" key="1">
    <citation type="submission" date="2018-06" db="EMBL/GenBank/DDBJ databases">
        <authorList>
            <consortium name="Pathogen Informatics"/>
            <person name="Doyle S."/>
        </authorList>
    </citation>
    <scope>NUCLEOTIDE SEQUENCE [LARGE SCALE GENOMIC DNA]</scope>
    <source>
        <strain evidence="1 2">NCTC13076</strain>
    </source>
</reference>
<proteinExistence type="predicted"/>
<dbReference type="EMBL" id="UATM01000022">
    <property type="protein sequence ID" value="SPY39377.1"/>
    <property type="molecule type" value="Genomic_DNA"/>
</dbReference>
<sequence>MAKENGVSGALVNYNRSCKPWSGAMPEIERRWREDLEFQ</sequence>
<name>A0A2X1X880_9FIRM</name>
<dbReference type="EC" id="4.2.1.-" evidence="1"/>
<dbReference type="Proteomes" id="UP000250070">
    <property type="component" value="Unassembled WGS sequence"/>
</dbReference>
<gene>
    <name evidence="1" type="primary">hgdA_2</name>
    <name evidence="1" type="ORF">NCTC13076_00263</name>
</gene>
<evidence type="ECO:0000313" key="1">
    <source>
        <dbReference type="EMBL" id="SPY39377.1"/>
    </source>
</evidence>
<organism evidence="1 2">
    <name type="scientific">Peptoniphilus harei</name>
    <dbReference type="NCBI Taxonomy" id="54005"/>
    <lineage>
        <taxon>Bacteria</taxon>
        <taxon>Bacillati</taxon>
        <taxon>Bacillota</taxon>
        <taxon>Tissierellia</taxon>
        <taxon>Tissierellales</taxon>
        <taxon>Peptoniphilaceae</taxon>
        <taxon>Peptoniphilus</taxon>
    </lineage>
</organism>
<dbReference type="GO" id="GO:0016829">
    <property type="term" value="F:lyase activity"/>
    <property type="evidence" value="ECO:0007669"/>
    <property type="project" value="UniProtKB-KW"/>
</dbReference>